<dbReference type="RefSeq" id="WP_329512649.1">
    <property type="nucleotide sequence ID" value="NZ_BAAAYZ010000056.1"/>
</dbReference>
<sequence length="259" mass="27003">MRMDGCAATGALMGAEIACTGTPPPKVRTDESAAARAAAVARDRIGADEAPAPPASRRRPPDVVATTSADARRVPDGPDQVRSLAGGMHPAKAVEPGDCPRHVGARSREPLTFWRRHQLGVGRAVMMRRVAAAVVLLAVAVLMNFMTSHHSPSASSAVSAMAPAIESESRKPHGSAFLPPHVGAAAQHHETAAEAPARPPRTDHHLERLALAADAVPRAAAAMLAETAPHRAHPRTAREACNPGAGRTPDSATLQTFRL</sequence>
<gene>
    <name evidence="3" type="ORF">VXC91_42170</name>
</gene>
<evidence type="ECO:0000313" key="4">
    <source>
        <dbReference type="Proteomes" id="UP001333996"/>
    </source>
</evidence>
<evidence type="ECO:0000313" key="3">
    <source>
        <dbReference type="EMBL" id="MED7828300.1"/>
    </source>
</evidence>
<feature type="region of interest" description="Disordered" evidence="1">
    <location>
        <begin position="17"/>
        <end position="79"/>
    </location>
</feature>
<keyword evidence="2" id="KW-0812">Transmembrane</keyword>
<dbReference type="Proteomes" id="UP001333996">
    <property type="component" value="Unassembled WGS sequence"/>
</dbReference>
<keyword evidence="2" id="KW-1133">Transmembrane helix</keyword>
<accession>A0ABU7FW08</accession>
<evidence type="ECO:0000256" key="2">
    <source>
        <dbReference type="SAM" id="Phobius"/>
    </source>
</evidence>
<reference evidence="3" key="1">
    <citation type="submission" date="2024-01" db="EMBL/GenBank/DDBJ databases">
        <title>First draft genome sequence data of TA4-1, the type strain of Gram-positive actinobacterium Streptomyces chiangmaiensis.</title>
        <authorList>
            <person name="Yasawong M."/>
            <person name="Nantapong N."/>
        </authorList>
    </citation>
    <scope>NUCLEOTIDE SEQUENCE</scope>
    <source>
        <strain evidence="3">TA4-1</strain>
    </source>
</reference>
<feature type="compositionally biased region" description="Polar residues" evidence="1">
    <location>
        <begin position="250"/>
        <end position="259"/>
    </location>
</feature>
<organism evidence="3 4">
    <name type="scientific">Streptomyces chiangmaiensis</name>
    <dbReference type="NCBI Taxonomy" id="766497"/>
    <lineage>
        <taxon>Bacteria</taxon>
        <taxon>Bacillati</taxon>
        <taxon>Actinomycetota</taxon>
        <taxon>Actinomycetes</taxon>
        <taxon>Kitasatosporales</taxon>
        <taxon>Streptomycetaceae</taxon>
        <taxon>Streptomyces</taxon>
    </lineage>
</organism>
<dbReference type="EMBL" id="JAYWVC010000350">
    <property type="protein sequence ID" value="MED7828300.1"/>
    <property type="molecule type" value="Genomic_DNA"/>
</dbReference>
<keyword evidence="4" id="KW-1185">Reference proteome</keyword>
<feature type="transmembrane region" description="Helical" evidence="2">
    <location>
        <begin position="125"/>
        <end position="146"/>
    </location>
</feature>
<proteinExistence type="predicted"/>
<evidence type="ECO:0000256" key="1">
    <source>
        <dbReference type="SAM" id="MobiDB-lite"/>
    </source>
</evidence>
<feature type="region of interest" description="Disordered" evidence="1">
    <location>
        <begin position="227"/>
        <end position="259"/>
    </location>
</feature>
<comment type="caution">
    <text evidence="3">The sequence shown here is derived from an EMBL/GenBank/DDBJ whole genome shotgun (WGS) entry which is preliminary data.</text>
</comment>
<name>A0ABU7FW08_9ACTN</name>
<keyword evidence="2" id="KW-0472">Membrane</keyword>
<protein>
    <submittedName>
        <fullName evidence="3">Uncharacterized protein</fullName>
    </submittedName>
</protein>